<keyword evidence="2" id="KW-0964">Secreted</keyword>
<comment type="caution">
    <text evidence="14">Lacks conserved residue(s) required for the propagation of feature annotation.</text>
</comment>
<feature type="chain" id="PRO_5034563112" description="trypsin" evidence="17">
    <location>
        <begin position="19"/>
        <end position="662"/>
    </location>
</feature>
<evidence type="ECO:0000256" key="3">
    <source>
        <dbReference type="ARBA" id="ARBA00022670"/>
    </source>
</evidence>
<dbReference type="Pfam" id="PF00057">
    <property type="entry name" value="Ldl_recept_a"/>
    <property type="match status" value="1"/>
</dbReference>
<reference evidence="20" key="2">
    <citation type="submission" date="2025-08" db="UniProtKB">
        <authorList>
            <consortium name="Ensembl"/>
        </authorList>
    </citation>
    <scope>IDENTIFICATION</scope>
</reference>
<organism evidence="20 21">
    <name type="scientific">Scleropages formosus</name>
    <name type="common">Asian bonytongue</name>
    <name type="synonym">Osteoglossum formosum</name>
    <dbReference type="NCBI Taxonomy" id="113540"/>
    <lineage>
        <taxon>Eukaryota</taxon>
        <taxon>Metazoa</taxon>
        <taxon>Chordata</taxon>
        <taxon>Craniata</taxon>
        <taxon>Vertebrata</taxon>
        <taxon>Euteleostomi</taxon>
        <taxon>Actinopterygii</taxon>
        <taxon>Neopterygii</taxon>
        <taxon>Teleostei</taxon>
        <taxon>Osteoglossocephala</taxon>
        <taxon>Osteoglossomorpha</taxon>
        <taxon>Osteoglossiformes</taxon>
        <taxon>Osteoglossidae</taxon>
        <taxon>Scleropages</taxon>
    </lineage>
</organism>
<keyword evidence="6 15" id="KW-0378">Hydrolase</keyword>
<keyword evidence="8" id="KW-0391">Immunity</keyword>
<keyword evidence="21" id="KW-1185">Reference proteome</keyword>
<dbReference type="SMART" id="SM00020">
    <property type="entry name" value="Tryp_SPc"/>
    <property type="match status" value="1"/>
</dbReference>
<dbReference type="InterPro" id="IPR023415">
    <property type="entry name" value="LDLR_class-A_CS"/>
</dbReference>
<gene>
    <name evidence="20" type="primary">cfi</name>
</gene>
<evidence type="ECO:0000256" key="17">
    <source>
        <dbReference type="SAM" id="SignalP"/>
    </source>
</evidence>
<reference evidence="20" key="3">
    <citation type="submission" date="2025-09" db="UniProtKB">
        <authorList>
            <consortium name="Ensembl"/>
        </authorList>
    </citation>
    <scope>IDENTIFICATION</scope>
</reference>
<evidence type="ECO:0000256" key="6">
    <source>
        <dbReference type="ARBA" id="ARBA00022801"/>
    </source>
</evidence>
<dbReference type="InterPro" id="IPR003884">
    <property type="entry name" value="FacI_MAC"/>
</dbReference>
<evidence type="ECO:0000313" key="20">
    <source>
        <dbReference type="Ensembl" id="ENSSFOP00015022298.2"/>
    </source>
</evidence>
<evidence type="ECO:0000256" key="12">
    <source>
        <dbReference type="ARBA" id="ARBA00038868"/>
    </source>
</evidence>
<evidence type="ECO:0000256" key="1">
    <source>
        <dbReference type="ARBA" id="ARBA00004239"/>
    </source>
</evidence>
<dbReference type="GO" id="GO:0005615">
    <property type="term" value="C:extracellular space"/>
    <property type="evidence" value="ECO:0007669"/>
    <property type="project" value="TreeGrafter"/>
</dbReference>
<dbReference type="SUPFAM" id="SSF56487">
    <property type="entry name" value="SRCR-like"/>
    <property type="match status" value="1"/>
</dbReference>
<dbReference type="InterPro" id="IPR018114">
    <property type="entry name" value="TRYPSIN_HIS"/>
</dbReference>
<evidence type="ECO:0000256" key="5">
    <source>
        <dbReference type="ARBA" id="ARBA00022737"/>
    </source>
</evidence>
<feature type="disulfide bond" evidence="14">
    <location>
        <begin position="265"/>
        <end position="275"/>
    </location>
</feature>
<evidence type="ECO:0000259" key="19">
    <source>
        <dbReference type="PROSITE" id="PS50287"/>
    </source>
</evidence>
<keyword evidence="3 15" id="KW-0645">Protease</keyword>
<dbReference type="PROSITE" id="PS00135">
    <property type="entry name" value="TRYPSIN_SER"/>
    <property type="match status" value="1"/>
</dbReference>
<feature type="disulfide bond" evidence="13">
    <location>
        <begin position="299"/>
        <end position="311"/>
    </location>
</feature>
<dbReference type="SUPFAM" id="SSF50494">
    <property type="entry name" value="Trypsin-like serine proteases"/>
    <property type="match status" value="1"/>
</dbReference>
<evidence type="ECO:0000259" key="18">
    <source>
        <dbReference type="PROSITE" id="PS50240"/>
    </source>
</evidence>
<dbReference type="SUPFAM" id="SSF57424">
    <property type="entry name" value="LDL receptor-like module"/>
    <property type="match status" value="2"/>
</dbReference>
<dbReference type="InterPro" id="IPR050127">
    <property type="entry name" value="Serine_Proteases_S1"/>
</dbReference>
<dbReference type="PROSITE" id="PS50240">
    <property type="entry name" value="TRYPSIN_DOM"/>
    <property type="match status" value="1"/>
</dbReference>
<evidence type="ECO:0000256" key="4">
    <source>
        <dbReference type="ARBA" id="ARBA00022729"/>
    </source>
</evidence>
<dbReference type="InterPro" id="IPR001254">
    <property type="entry name" value="Trypsin_dom"/>
</dbReference>
<dbReference type="GO" id="GO:0002376">
    <property type="term" value="P:immune system process"/>
    <property type="evidence" value="ECO:0007669"/>
    <property type="project" value="UniProtKB-KW"/>
</dbReference>
<dbReference type="Gene3D" id="2.40.10.10">
    <property type="entry name" value="Trypsin-like serine proteases"/>
    <property type="match status" value="1"/>
</dbReference>
<dbReference type="PANTHER" id="PTHR24264">
    <property type="entry name" value="TRYPSIN-RELATED"/>
    <property type="match status" value="1"/>
</dbReference>
<dbReference type="GO" id="GO:0006508">
    <property type="term" value="P:proteolysis"/>
    <property type="evidence" value="ECO:0007669"/>
    <property type="project" value="UniProtKB-KW"/>
</dbReference>
<evidence type="ECO:0000256" key="10">
    <source>
        <dbReference type="ARBA" id="ARBA00023180"/>
    </source>
</evidence>
<feature type="region of interest" description="Disordered" evidence="16">
    <location>
        <begin position="54"/>
        <end position="86"/>
    </location>
</feature>
<dbReference type="Pfam" id="PF00530">
    <property type="entry name" value="SRCR"/>
    <property type="match status" value="1"/>
</dbReference>
<dbReference type="Pfam" id="PF00089">
    <property type="entry name" value="Trypsin"/>
    <property type="match status" value="1"/>
</dbReference>
<dbReference type="SMART" id="SM00192">
    <property type="entry name" value="LDLa"/>
    <property type="match status" value="2"/>
</dbReference>
<dbReference type="InterPro" id="IPR033116">
    <property type="entry name" value="TRYPSIN_SER"/>
</dbReference>
<keyword evidence="4 17" id="KW-0732">Signal</keyword>
<keyword evidence="9 14" id="KW-1015">Disulfide bond</keyword>
<dbReference type="InterPro" id="IPR048719">
    <property type="entry name" value="CFAI_KAZAL"/>
</dbReference>
<protein>
    <recommendedName>
        <fullName evidence="12">trypsin</fullName>
        <ecNumber evidence="12">3.4.21.4</ecNumber>
    </recommendedName>
</protein>
<dbReference type="Gene3D" id="3.30.60.30">
    <property type="match status" value="1"/>
</dbReference>
<sequence length="662" mass="73031">KWTLSVVILECCATFNYGATIEICTLTITAGGKVNSRDGCLTKLCKSYTRDAPLFSQESPEDDPPAIDDHRKQVPPLTIESPTEPSLIFPMTVPSPTTTQTTVAPDIQDEFLSSTECLKRKLTYRSCNVAFCPPWMRCLDGRCECKLPYQCPRDDAAKTCSKLKRSFFSYCQLKAMDCMRSTSSFSHFADDCKGRLKTFYSPSLENLNSESFFICGDKWNMAVANVMCREVENKDEGAEKLTNVQLMNVSEPGQQWPKRCIGIHCTGLENSLNECSFYETELGSSHIPVMAAVSPGPGCTRFEFPCVNGKCIPLTSICDSTNDCGDGSDEMCCKDCRKGFHCKSNVCIPSSSVGDKIMDCLGGDDEVEDRGKLITIFSLEFQFTSVSIKIARDFLEKFQCGVPNMDHLEPDTRIRKKRIVGGAEAGKTQFPWQVALQEGGNIDCGGTYIGGCWVLTAAHCVRPKPEAFRVKLSVWNKRIIQSTTDIVPVENIIIHPDFNPTTYKNDIALIELKKLPFSSVCFTENAAVSPACLPWSEDQFLPGDKCSVSGWGRLVGKQVVAKVLQWADINIIGNCSGLYGHRYHKGMECAGALDGSVDSCQGDSGGPLICRDERGVAYIWGVVSWGEKCGVAGHPGVYTKVAYYHNWITSHIGRETASKYNL</sequence>
<keyword evidence="5" id="KW-0677">Repeat</keyword>
<dbReference type="GeneTree" id="ENSGT00930000151042"/>
<feature type="disulfide bond" evidence="13">
    <location>
        <begin position="318"/>
        <end position="333"/>
    </location>
</feature>
<evidence type="ECO:0000256" key="7">
    <source>
        <dbReference type="ARBA" id="ARBA00022825"/>
    </source>
</evidence>
<dbReference type="OrthoDB" id="19606at2759"/>
<dbReference type="AlphaFoldDB" id="A0A8C9V4Y0"/>
<dbReference type="PRINTS" id="PR00722">
    <property type="entry name" value="CHYMOTRYPSIN"/>
</dbReference>
<evidence type="ECO:0000313" key="21">
    <source>
        <dbReference type="Proteomes" id="UP000694397"/>
    </source>
</evidence>
<dbReference type="GO" id="GO:0016020">
    <property type="term" value="C:membrane"/>
    <property type="evidence" value="ECO:0007669"/>
    <property type="project" value="InterPro"/>
</dbReference>
<dbReference type="InterPro" id="IPR043504">
    <property type="entry name" value="Peptidase_S1_PA_chymotrypsin"/>
</dbReference>
<evidence type="ECO:0000256" key="14">
    <source>
        <dbReference type="PROSITE-ProRule" id="PRU00196"/>
    </source>
</evidence>
<dbReference type="Pfam" id="PF21287">
    <property type="entry name" value="Kazal_CFAI"/>
    <property type="match status" value="1"/>
</dbReference>
<dbReference type="Ensembl" id="ENSSFOT00015022545.2">
    <property type="protein sequence ID" value="ENSSFOP00015022298.2"/>
    <property type="gene ID" value="ENSSFOG00015014238.2"/>
</dbReference>
<dbReference type="InterPro" id="IPR048722">
    <property type="entry name" value="CFAI_FIMAC_N"/>
</dbReference>
<dbReference type="FunFam" id="2.40.10.10:FF:000003">
    <property type="entry name" value="Transmembrane serine protease 3"/>
    <property type="match status" value="1"/>
</dbReference>
<dbReference type="InterPro" id="IPR001314">
    <property type="entry name" value="Peptidase_S1A"/>
</dbReference>
<dbReference type="CDD" id="cd00112">
    <property type="entry name" value="LDLa"/>
    <property type="match status" value="2"/>
</dbReference>
<proteinExistence type="predicted"/>
<comment type="subcellular location">
    <subcellularLocation>
        <location evidence="1">Secreted</location>
        <location evidence="1">Extracellular space</location>
    </subcellularLocation>
</comment>
<feature type="disulfide bond" evidence="13">
    <location>
        <begin position="306"/>
        <end position="324"/>
    </location>
</feature>
<name>A0A8C9V4Y0_SCLFO</name>
<dbReference type="EC" id="3.4.21.4" evidence="12"/>
<evidence type="ECO:0000256" key="13">
    <source>
        <dbReference type="PROSITE-ProRule" id="PRU00124"/>
    </source>
</evidence>
<dbReference type="InterPro" id="IPR002172">
    <property type="entry name" value="LDrepeatLR_classA_rpt"/>
</dbReference>
<dbReference type="InterPro" id="IPR001190">
    <property type="entry name" value="SRCR"/>
</dbReference>
<feature type="domain" description="SRCR" evidence="19">
    <location>
        <begin position="179"/>
        <end position="300"/>
    </location>
</feature>
<evidence type="ECO:0000256" key="2">
    <source>
        <dbReference type="ARBA" id="ARBA00022525"/>
    </source>
</evidence>
<evidence type="ECO:0000256" key="15">
    <source>
        <dbReference type="RuleBase" id="RU363034"/>
    </source>
</evidence>
<evidence type="ECO:0000256" key="9">
    <source>
        <dbReference type="ARBA" id="ARBA00023157"/>
    </source>
</evidence>
<dbReference type="Gene3D" id="4.10.400.10">
    <property type="entry name" value="Low-density Lipoprotein Receptor"/>
    <property type="match status" value="1"/>
</dbReference>
<dbReference type="Pfam" id="PF21286">
    <property type="entry name" value="CFAI_FIMAC_N"/>
    <property type="match status" value="1"/>
</dbReference>
<feature type="domain" description="Peptidase S1" evidence="18">
    <location>
        <begin position="419"/>
        <end position="653"/>
    </location>
</feature>
<comment type="catalytic activity">
    <reaction evidence="11">
        <text>Preferential cleavage: Arg-|-Xaa, Lys-|-Xaa.</text>
        <dbReference type="EC" id="3.4.21.4"/>
    </reaction>
</comment>
<dbReference type="InterPro" id="IPR036772">
    <property type="entry name" value="SRCR-like_dom_sf"/>
</dbReference>
<keyword evidence="10" id="KW-0325">Glycoprotein</keyword>
<dbReference type="PROSITE" id="PS50287">
    <property type="entry name" value="SRCR_2"/>
    <property type="match status" value="1"/>
</dbReference>
<dbReference type="SMART" id="SM00057">
    <property type="entry name" value="FIMAC"/>
    <property type="match status" value="1"/>
</dbReference>
<dbReference type="PROSITE" id="PS01209">
    <property type="entry name" value="LDLRA_1"/>
    <property type="match status" value="1"/>
</dbReference>
<dbReference type="PANTHER" id="PTHR24264:SF83">
    <property type="entry name" value="COMPLEMENT FACTOR I"/>
    <property type="match status" value="1"/>
</dbReference>
<dbReference type="CDD" id="cd00190">
    <property type="entry name" value="Tryp_SPc"/>
    <property type="match status" value="1"/>
</dbReference>
<dbReference type="InterPro" id="IPR036055">
    <property type="entry name" value="LDL_receptor-like_sf"/>
</dbReference>
<keyword evidence="7 15" id="KW-0720">Serine protease</keyword>
<dbReference type="InterPro" id="IPR009003">
    <property type="entry name" value="Peptidase_S1_PA"/>
</dbReference>
<dbReference type="Proteomes" id="UP000694397">
    <property type="component" value="Chromosome 3"/>
</dbReference>
<evidence type="ECO:0000256" key="8">
    <source>
        <dbReference type="ARBA" id="ARBA00022859"/>
    </source>
</evidence>
<evidence type="ECO:0000256" key="11">
    <source>
        <dbReference type="ARBA" id="ARBA00036320"/>
    </source>
</evidence>
<accession>A0A8C9V4Y0</accession>
<dbReference type="Gene3D" id="3.10.250.10">
    <property type="entry name" value="SRCR-like domain"/>
    <property type="match status" value="1"/>
</dbReference>
<dbReference type="PROSITE" id="PS50068">
    <property type="entry name" value="LDLRA_2"/>
    <property type="match status" value="1"/>
</dbReference>
<evidence type="ECO:0000256" key="16">
    <source>
        <dbReference type="SAM" id="MobiDB-lite"/>
    </source>
</evidence>
<feature type="signal peptide" evidence="17">
    <location>
        <begin position="1"/>
        <end position="18"/>
    </location>
</feature>
<dbReference type="GO" id="GO:0004252">
    <property type="term" value="F:serine-type endopeptidase activity"/>
    <property type="evidence" value="ECO:0007669"/>
    <property type="project" value="UniProtKB-EC"/>
</dbReference>
<dbReference type="PROSITE" id="PS00134">
    <property type="entry name" value="TRYPSIN_HIS"/>
    <property type="match status" value="1"/>
</dbReference>
<reference evidence="20 21" key="1">
    <citation type="submission" date="2019-04" db="EMBL/GenBank/DDBJ databases">
        <authorList>
            <consortium name="Wellcome Sanger Institute Data Sharing"/>
        </authorList>
    </citation>
    <scope>NUCLEOTIDE SEQUENCE [LARGE SCALE GENOMIC DNA]</scope>
</reference>